<feature type="transmembrane region" description="Helical" evidence="1">
    <location>
        <begin position="302"/>
        <end position="318"/>
    </location>
</feature>
<proteinExistence type="predicted"/>
<feature type="transmembrane region" description="Helical" evidence="1">
    <location>
        <begin position="146"/>
        <end position="164"/>
    </location>
</feature>
<dbReference type="Proteomes" id="UP001205890">
    <property type="component" value="Unassembled WGS sequence"/>
</dbReference>
<keyword evidence="1" id="KW-0472">Membrane</keyword>
<dbReference type="InterPro" id="IPR010266">
    <property type="entry name" value="NnrS"/>
</dbReference>
<evidence type="ECO:0000256" key="1">
    <source>
        <dbReference type="SAM" id="Phobius"/>
    </source>
</evidence>
<feature type="transmembrane region" description="Helical" evidence="1">
    <location>
        <begin position="93"/>
        <end position="111"/>
    </location>
</feature>
<gene>
    <name evidence="2" type="ORF">NK718_05975</name>
</gene>
<organism evidence="2 3">
    <name type="scientific">Alsobacter ponti</name>
    <dbReference type="NCBI Taxonomy" id="2962936"/>
    <lineage>
        <taxon>Bacteria</taxon>
        <taxon>Pseudomonadati</taxon>
        <taxon>Pseudomonadota</taxon>
        <taxon>Alphaproteobacteria</taxon>
        <taxon>Hyphomicrobiales</taxon>
        <taxon>Alsobacteraceae</taxon>
        <taxon>Alsobacter</taxon>
    </lineage>
</organism>
<feature type="transmembrane region" description="Helical" evidence="1">
    <location>
        <begin position="330"/>
        <end position="349"/>
    </location>
</feature>
<reference evidence="2 3" key="1">
    <citation type="submission" date="2022-07" db="EMBL/GenBank/DDBJ databases">
        <authorList>
            <person name="Li W.-J."/>
            <person name="Deng Q.-Q."/>
        </authorList>
    </citation>
    <scope>NUCLEOTIDE SEQUENCE [LARGE SCALE GENOMIC DNA]</scope>
    <source>
        <strain evidence="2 3">SYSU M60028</strain>
    </source>
</reference>
<sequence length="393" mass="41700">MAAIPRTRPHAGPDILSYGFRPFFLLASLFAGAAILVWLPAFFGEIEIPTAFNPRDWHVHEMLYGFLPAVVTGFLLTAIPNWTGRLPLQGRPLLLLVLAWSAGRLAVFASAWIGAGVAAAVDLSFLALVLAAAGREIVAGRNWRNLRVLAIVSVMLVGNAVFHWEAAWHSAAEYGVRIGLAGALLLIILVGGRVVPSFTRNWLARENPGRMPVAFNRLDAAALIVAGVALLAWIVAPEAAATGVLLSVAAILQAVRLARWAGDRTWRDRLVLILHVAYAFIPLGFALEAAAAFGVVPASAGIHAWTAGAFGSMTLAIMSRASLGHTGRALVASLPVQIVYGLLVLGAVARVCAALRPDWSVALLHVAALSWSAAFLGFAGAYWKVFTGPRIGR</sequence>
<feature type="transmembrane region" description="Helical" evidence="1">
    <location>
        <begin position="117"/>
        <end position="134"/>
    </location>
</feature>
<feature type="transmembrane region" description="Helical" evidence="1">
    <location>
        <begin position="63"/>
        <end position="81"/>
    </location>
</feature>
<keyword evidence="1" id="KW-1133">Transmembrane helix</keyword>
<dbReference type="EMBL" id="JANCLU010000004">
    <property type="protein sequence ID" value="MCP8938056.1"/>
    <property type="molecule type" value="Genomic_DNA"/>
</dbReference>
<evidence type="ECO:0000313" key="2">
    <source>
        <dbReference type="EMBL" id="MCP8938056.1"/>
    </source>
</evidence>
<accession>A0ABT1L991</accession>
<keyword evidence="1" id="KW-0812">Transmembrane</keyword>
<feature type="transmembrane region" description="Helical" evidence="1">
    <location>
        <begin position="361"/>
        <end position="383"/>
    </location>
</feature>
<feature type="transmembrane region" description="Helical" evidence="1">
    <location>
        <begin position="215"/>
        <end position="234"/>
    </location>
</feature>
<dbReference type="Pfam" id="PF05940">
    <property type="entry name" value="NnrS"/>
    <property type="match status" value="1"/>
</dbReference>
<name>A0ABT1L991_9HYPH</name>
<comment type="caution">
    <text evidence="2">The sequence shown here is derived from an EMBL/GenBank/DDBJ whole genome shotgun (WGS) entry which is preliminary data.</text>
</comment>
<keyword evidence="3" id="KW-1185">Reference proteome</keyword>
<feature type="transmembrane region" description="Helical" evidence="1">
    <location>
        <begin position="240"/>
        <end position="258"/>
    </location>
</feature>
<evidence type="ECO:0000313" key="3">
    <source>
        <dbReference type="Proteomes" id="UP001205890"/>
    </source>
</evidence>
<feature type="transmembrane region" description="Helical" evidence="1">
    <location>
        <begin position="23"/>
        <end position="43"/>
    </location>
</feature>
<protein>
    <submittedName>
        <fullName evidence="2">NnrS family protein</fullName>
    </submittedName>
</protein>
<dbReference type="RefSeq" id="WP_254739576.1">
    <property type="nucleotide sequence ID" value="NZ_JANCLU010000004.1"/>
</dbReference>
<feature type="transmembrane region" description="Helical" evidence="1">
    <location>
        <begin position="270"/>
        <end position="296"/>
    </location>
</feature>
<feature type="transmembrane region" description="Helical" evidence="1">
    <location>
        <begin position="176"/>
        <end position="195"/>
    </location>
</feature>